<organism evidence="1 2">
    <name type="scientific">Cotesia glomerata</name>
    <name type="common">Lepidopteran parasitic wasp</name>
    <name type="synonym">Apanteles glomeratus</name>
    <dbReference type="NCBI Taxonomy" id="32391"/>
    <lineage>
        <taxon>Eukaryota</taxon>
        <taxon>Metazoa</taxon>
        <taxon>Ecdysozoa</taxon>
        <taxon>Arthropoda</taxon>
        <taxon>Hexapoda</taxon>
        <taxon>Insecta</taxon>
        <taxon>Pterygota</taxon>
        <taxon>Neoptera</taxon>
        <taxon>Endopterygota</taxon>
        <taxon>Hymenoptera</taxon>
        <taxon>Apocrita</taxon>
        <taxon>Ichneumonoidea</taxon>
        <taxon>Braconidae</taxon>
        <taxon>Microgastrinae</taxon>
        <taxon>Cotesia</taxon>
    </lineage>
</organism>
<dbReference type="Proteomes" id="UP000826195">
    <property type="component" value="Unassembled WGS sequence"/>
</dbReference>
<dbReference type="EMBL" id="JAHXZJ010000374">
    <property type="protein sequence ID" value="KAH0560226.1"/>
    <property type="molecule type" value="Genomic_DNA"/>
</dbReference>
<dbReference type="AlphaFoldDB" id="A0AAV7IF90"/>
<comment type="caution">
    <text evidence="1">The sequence shown here is derived from an EMBL/GenBank/DDBJ whole genome shotgun (WGS) entry which is preliminary data.</text>
</comment>
<evidence type="ECO:0000313" key="1">
    <source>
        <dbReference type="EMBL" id="KAH0560226.1"/>
    </source>
</evidence>
<evidence type="ECO:0000313" key="2">
    <source>
        <dbReference type="Proteomes" id="UP000826195"/>
    </source>
</evidence>
<accession>A0AAV7IF90</accession>
<reference evidence="1 2" key="1">
    <citation type="journal article" date="2021" name="J. Hered.">
        <title>A chromosome-level genome assembly of the parasitoid wasp, Cotesia glomerata (Hymenoptera: Braconidae).</title>
        <authorList>
            <person name="Pinto B.J."/>
            <person name="Weis J.J."/>
            <person name="Gamble T."/>
            <person name="Ode P.J."/>
            <person name="Paul R."/>
            <person name="Zaspel J.M."/>
        </authorList>
    </citation>
    <scope>NUCLEOTIDE SEQUENCE [LARGE SCALE GENOMIC DNA]</scope>
    <source>
        <strain evidence="1">CgM1</strain>
    </source>
</reference>
<dbReference type="PROSITE" id="PS51257">
    <property type="entry name" value="PROKAR_LIPOPROTEIN"/>
    <property type="match status" value="1"/>
</dbReference>
<proteinExistence type="predicted"/>
<name>A0AAV7IF90_COTGL</name>
<gene>
    <name evidence="1" type="ORF">KQX54_002639</name>
</gene>
<protein>
    <submittedName>
        <fullName evidence="1">Uncharacterized protein</fullName>
    </submittedName>
</protein>
<keyword evidence="2" id="KW-1185">Reference proteome</keyword>
<sequence length="111" mass="12074">MWKSMEGSFSGTESTAALTMFVGSFLVNTVISCTQLTQGSFVPIMSERQVGNASQKCEKEVLVSLGFFSPLPRFKDTCNGIGKDGVHTVSSSGNTHQALYDLQESQWKCHS</sequence>